<dbReference type="CDD" id="cd07996">
    <property type="entry name" value="WGR_MMR_like"/>
    <property type="match status" value="1"/>
</dbReference>
<geneLocation type="plasmid" evidence="2 3">
    <name>pRt1078</name>
</geneLocation>
<evidence type="ECO:0000259" key="1">
    <source>
        <dbReference type="PROSITE" id="PS51977"/>
    </source>
</evidence>
<name>A0AAF1KAQ7_9HYPH</name>
<dbReference type="AlphaFoldDB" id="A0AAF1KAQ7"/>
<dbReference type="SMART" id="SM00773">
    <property type="entry name" value="WGR"/>
    <property type="match status" value="1"/>
</dbReference>
<dbReference type="InterPro" id="IPR036930">
    <property type="entry name" value="WGR_dom_sf"/>
</dbReference>
<dbReference type="InterPro" id="IPR049809">
    <property type="entry name" value="YehF/YfeS-like_WGR"/>
</dbReference>
<dbReference type="PROSITE" id="PS51977">
    <property type="entry name" value="WGR"/>
    <property type="match status" value="1"/>
</dbReference>
<dbReference type="SUPFAM" id="SSF142921">
    <property type="entry name" value="WGR domain-like"/>
    <property type="match status" value="1"/>
</dbReference>
<organism evidence="2 3">
    <name type="scientific">Rhizobium tumorigenes</name>
    <dbReference type="NCBI Taxonomy" id="2041385"/>
    <lineage>
        <taxon>Bacteria</taxon>
        <taxon>Pseudomonadati</taxon>
        <taxon>Pseudomonadota</taxon>
        <taxon>Alphaproteobacteria</taxon>
        <taxon>Hyphomicrobiales</taxon>
        <taxon>Rhizobiaceae</taxon>
        <taxon>Rhizobium/Agrobacterium group</taxon>
        <taxon>Rhizobium</taxon>
    </lineage>
</organism>
<sequence length="121" mass="13999">MNRLIEIDSKISLDARIDTDDAGSMITQQYHLYMECIDAKRNMARYYVLSIEPTLFGDASLLRGWGRIGSRGRQKIHLFADEREALRLFLEILVWKRTRGYFPRSICGNPPERVKVAAPPQ</sequence>
<keyword evidence="2" id="KW-0614">Plasmid</keyword>
<evidence type="ECO:0000313" key="2">
    <source>
        <dbReference type="EMBL" id="WFR97789.1"/>
    </source>
</evidence>
<dbReference type="Gene3D" id="2.20.140.10">
    <property type="entry name" value="WGR domain"/>
    <property type="match status" value="1"/>
</dbReference>
<feature type="domain" description="WGR" evidence="1">
    <location>
        <begin position="29"/>
        <end position="116"/>
    </location>
</feature>
<accession>A0AAF1KAQ7</accession>
<dbReference type="KEGG" id="rtu:PR017_17910"/>
<reference evidence="3" key="2">
    <citation type="journal article" date="2023" name="MicrobiologyOpen">
        <title>Genomics of the tumorigenes clade of the family Rhizobiaceae and description of Rhizobium rhododendri sp. nov.</title>
        <authorList>
            <person name="Kuzmanovic N."/>
            <person name="diCenzo G.C."/>
            <person name="Bunk B."/>
            <person name="Sproeer C."/>
            <person name="Fruehling A."/>
            <person name="Neumann-Schaal M."/>
            <person name="Overmann J."/>
            <person name="Smalla K."/>
        </authorList>
    </citation>
    <scope>NUCLEOTIDE SEQUENCE [LARGE SCALE GENOMIC DNA]</scope>
    <source>
        <strain evidence="3">1078</strain>
        <plasmid evidence="3">pRt1078</plasmid>
    </source>
</reference>
<protein>
    <submittedName>
        <fullName evidence="2">WGR domain-containing protein</fullName>
    </submittedName>
</protein>
<keyword evidence="3" id="KW-1185">Reference proteome</keyword>
<gene>
    <name evidence="2" type="ORF">PR017_17910</name>
</gene>
<dbReference type="EMBL" id="CP117256">
    <property type="protein sequence ID" value="WFR97789.1"/>
    <property type="molecule type" value="Genomic_DNA"/>
</dbReference>
<reference evidence="2 3" key="1">
    <citation type="journal article" date="2018" name="Sci. Rep.">
        <title>Rhizobium tumorigenes sp. nov., a novel plant tumorigenic bacterium isolated from cane gall tumors on thornless blackberry.</title>
        <authorList>
            <person name="Kuzmanovi N."/>
            <person name="Smalla K."/>
            <person name="Gronow S."/>
            <person name="PuBawska J."/>
        </authorList>
    </citation>
    <scope>NUCLEOTIDE SEQUENCE [LARGE SCALE GENOMIC DNA]</scope>
    <source>
        <strain evidence="2 3">1078</strain>
    </source>
</reference>
<proteinExistence type="predicted"/>
<evidence type="ECO:0000313" key="3">
    <source>
        <dbReference type="Proteomes" id="UP000249499"/>
    </source>
</evidence>
<dbReference type="Pfam" id="PF05406">
    <property type="entry name" value="WGR"/>
    <property type="match status" value="1"/>
</dbReference>
<dbReference type="InterPro" id="IPR008893">
    <property type="entry name" value="WGR_domain"/>
</dbReference>
<dbReference type="Proteomes" id="UP000249499">
    <property type="component" value="Plasmid pRt1078"/>
</dbReference>